<reference evidence="7" key="1">
    <citation type="journal article" date="2022" name="bioRxiv">
        <title>Sequencing and chromosome-scale assembly of the giantPleurodeles waltlgenome.</title>
        <authorList>
            <person name="Brown T."/>
            <person name="Elewa A."/>
            <person name="Iarovenko S."/>
            <person name="Subramanian E."/>
            <person name="Araus A.J."/>
            <person name="Petzold A."/>
            <person name="Susuki M."/>
            <person name="Suzuki K.-i.T."/>
            <person name="Hayashi T."/>
            <person name="Toyoda A."/>
            <person name="Oliveira C."/>
            <person name="Osipova E."/>
            <person name="Leigh N.D."/>
            <person name="Simon A."/>
            <person name="Yun M.H."/>
        </authorList>
    </citation>
    <scope>NUCLEOTIDE SEQUENCE</scope>
    <source>
        <strain evidence="7">20211129_DDA</strain>
        <tissue evidence="7">Liver</tissue>
    </source>
</reference>
<evidence type="ECO:0000256" key="1">
    <source>
        <dbReference type="ARBA" id="ARBA00004245"/>
    </source>
</evidence>
<dbReference type="GO" id="GO:0032432">
    <property type="term" value="C:actin filament bundle"/>
    <property type="evidence" value="ECO:0007669"/>
    <property type="project" value="TreeGrafter"/>
</dbReference>
<dbReference type="PANTHER" id="PTHR31848:SF0">
    <property type="entry name" value="REFILIN-A"/>
    <property type="match status" value="1"/>
</dbReference>
<sequence length="326" mass="35790">MLALTPPVILETNARQPDHPAAEPGNAEKQAVPSVRFIVRGRGWRELRAATVPGPERTSLQAVSPALQRVPSHAAHWALSLCQGAELATPVGGALSLDLVGGFPDMVGHLNLQGMGDGLKDKNREGLLDSPDSGLPPSPSPPFYSMSPGVVEGKSVGSVTSFIDHPGHGCRQDTKGGKVIPYLLLSSSASDTRPRMCPVFFGESIEVNPESVQEIRCNSEVKYDSEKHYSDHIFYAQVPTVTSYSETVIATPNCTWRNYKSQLVFEPRQKPLRFQTTTIIFPKHTKNIYRTTLNYTFGGSKRWFASSVQLQHCEETSPCMIYTEHL</sequence>
<dbReference type="EMBL" id="JANPWB010000015">
    <property type="protein sequence ID" value="KAJ1093292.1"/>
    <property type="molecule type" value="Genomic_DNA"/>
</dbReference>
<comment type="caution">
    <text evidence="7">The sequence shown here is derived from an EMBL/GenBank/DDBJ whole genome shotgun (WGS) entry which is preliminary data.</text>
</comment>
<accession>A0AAV7LQE2</accession>
<comment type="subunit">
    <text evidence="3">Interacts with FLNA and FLNB.</text>
</comment>
<proteinExistence type="inferred from homology"/>
<keyword evidence="4" id="KW-0963">Cytoplasm</keyword>
<dbReference type="InterPro" id="IPR028215">
    <property type="entry name" value="Refilin"/>
</dbReference>
<evidence type="ECO:0000256" key="5">
    <source>
        <dbReference type="ARBA" id="ARBA00023212"/>
    </source>
</evidence>
<organism evidence="7 8">
    <name type="scientific">Pleurodeles waltl</name>
    <name type="common">Iberian ribbed newt</name>
    <dbReference type="NCBI Taxonomy" id="8319"/>
    <lineage>
        <taxon>Eukaryota</taxon>
        <taxon>Metazoa</taxon>
        <taxon>Chordata</taxon>
        <taxon>Craniata</taxon>
        <taxon>Vertebrata</taxon>
        <taxon>Euteleostomi</taxon>
        <taxon>Amphibia</taxon>
        <taxon>Batrachia</taxon>
        <taxon>Caudata</taxon>
        <taxon>Salamandroidea</taxon>
        <taxon>Salamandridae</taxon>
        <taxon>Pleurodelinae</taxon>
        <taxon>Pleurodeles</taxon>
    </lineage>
</organism>
<feature type="region of interest" description="Disordered" evidence="6">
    <location>
        <begin position="1"/>
        <end position="30"/>
    </location>
</feature>
<dbReference type="AlphaFoldDB" id="A0AAV7LQE2"/>
<feature type="region of interest" description="Disordered" evidence="6">
    <location>
        <begin position="114"/>
        <end position="147"/>
    </location>
</feature>
<protein>
    <recommendedName>
        <fullName evidence="9">Refilin A</fullName>
    </recommendedName>
</protein>
<evidence type="ECO:0000313" key="7">
    <source>
        <dbReference type="EMBL" id="KAJ1093292.1"/>
    </source>
</evidence>
<dbReference type="PANTHER" id="PTHR31848">
    <property type="match status" value="1"/>
</dbReference>
<evidence type="ECO:0008006" key="9">
    <source>
        <dbReference type="Google" id="ProtNLM"/>
    </source>
</evidence>
<dbReference type="Pfam" id="PF15068">
    <property type="entry name" value="FAM101"/>
    <property type="match status" value="1"/>
</dbReference>
<comment type="subcellular location">
    <subcellularLocation>
        <location evidence="1">Cytoplasm</location>
        <location evidence="1">Cytoskeleton</location>
    </subcellularLocation>
</comment>
<dbReference type="GO" id="GO:1900158">
    <property type="term" value="P:negative regulation of bone mineralization involved in bone maturation"/>
    <property type="evidence" value="ECO:0007669"/>
    <property type="project" value="TreeGrafter"/>
</dbReference>
<comment type="similarity">
    <text evidence="2">Belongs to the Refilin family.</text>
</comment>
<evidence type="ECO:0000256" key="2">
    <source>
        <dbReference type="ARBA" id="ARBA00009886"/>
    </source>
</evidence>
<evidence type="ECO:0000256" key="4">
    <source>
        <dbReference type="ARBA" id="ARBA00022490"/>
    </source>
</evidence>
<evidence type="ECO:0000256" key="6">
    <source>
        <dbReference type="SAM" id="MobiDB-lite"/>
    </source>
</evidence>
<gene>
    <name evidence="7" type="ORF">NDU88_006397</name>
</gene>
<evidence type="ECO:0000313" key="8">
    <source>
        <dbReference type="Proteomes" id="UP001066276"/>
    </source>
</evidence>
<keyword evidence="5" id="KW-0206">Cytoskeleton</keyword>
<evidence type="ECO:0000256" key="3">
    <source>
        <dbReference type="ARBA" id="ARBA00011189"/>
    </source>
</evidence>
<dbReference type="GO" id="GO:0048705">
    <property type="term" value="P:skeletal system morphogenesis"/>
    <property type="evidence" value="ECO:0007669"/>
    <property type="project" value="TreeGrafter"/>
</dbReference>
<dbReference type="Proteomes" id="UP001066276">
    <property type="component" value="Chromosome 11"/>
</dbReference>
<dbReference type="GO" id="GO:0031005">
    <property type="term" value="F:filamin binding"/>
    <property type="evidence" value="ECO:0007669"/>
    <property type="project" value="InterPro"/>
</dbReference>
<name>A0AAV7LQE2_PLEWA</name>
<keyword evidence="8" id="KW-1185">Reference proteome</keyword>
<dbReference type="GO" id="GO:0061572">
    <property type="term" value="P:actin filament bundle organization"/>
    <property type="evidence" value="ECO:0007669"/>
    <property type="project" value="InterPro"/>
</dbReference>
<feature type="compositionally biased region" description="Basic and acidic residues" evidence="6">
    <location>
        <begin position="118"/>
        <end position="127"/>
    </location>
</feature>
<dbReference type="GO" id="GO:0061182">
    <property type="term" value="P:negative regulation of chondrocyte development"/>
    <property type="evidence" value="ECO:0007669"/>
    <property type="project" value="TreeGrafter"/>
</dbReference>